<accession>A0A538TVZ6</accession>
<comment type="caution">
    <text evidence="2">The sequence shown here is derived from an EMBL/GenBank/DDBJ whole genome shotgun (WGS) entry which is preliminary data.</text>
</comment>
<gene>
    <name evidence="2" type="ORF">E6K78_03725</name>
</gene>
<dbReference type="InterPro" id="IPR012341">
    <property type="entry name" value="6hp_glycosidase-like_sf"/>
</dbReference>
<evidence type="ECO:0000313" key="3">
    <source>
        <dbReference type="Proteomes" id="UP000316609"/>
    </source>
</evidence>
<dbReference type="EMBL" id="VBOY01000031">
    <property type="protein sequence ID" value="TMQ67748.1"/>
    <property type="molecule type" value="Genomic_DNA"/>
</dbReference>
<dbReference type="Gene3D" id="1.50.10.10">
    <property type="match status" value="1"/>
</dbReference>
<feature type="region of interest" description="Disordered" evidence="1">
    <location>
        <begin position="342"/>
        <end position="367"/>
    </location>
</feature>
<name>A0A538TVZ6_UNCEI</name>
<organism evidence="2 3">
    <name type="scientific">Eiseniibacteriota bacterium</name>
    <dbReference type="NCBI Taxonomy" id="2212470"/>
    <lineage>
        <taxon>Bacteria</taxon>
        <taxon>Candidatus Eiseniibacteriota</taxon>
    </lineage>
</organism>
<dbReference type="InterPro" id="IPR008928">
    <property type="entry name" value="6-hairpin_glycosidase_sf"/>
</dbReference>
<evidence type="ECO:0000256" key="1">
    <source>
        <dbReference type="SAM" id="MobiDB-lite"/>
    </source>
</evidence>
<evidence type="ECO:0000313" key="2">
    <source>
        <dbReference type="EMBL" id="TMQ67748.1"/>
    </source>
</evidence>
<dbReference type="SUPFAM" id="SSF48208">
    <property type="entry name" value="Six-hairpin glycosidases"/>
    <property type="match status" value="1"/>
</dbReference>
<dbReference type="GO" id="GO:0005975">
    <property type="term" value="P:carbohydrate metabolic process"/>
    <property type="evidence" value="ECO:0007669"/>
    <property type="project" value="InterPro"/>
</dbReference>
<proteinExistence type="predicted"/>
<dbReference type="AlphaFoldDB" id="A0A538TVZ6"/>
<dbReference type="Proteomes" id="UP000316609">
    <property type="component" value="Unassembled WGS sequence"/>
</dbReference>
<sequence length="367" mass="40188">MPLLMLALLALAAPGADRALYDRLCERTAAAYDSARGGFVQDGVPSEAAVELGLLRGREPGVSEWSKRSLTTIAWTRGLRDTVGGGFLHGASDDPRGSWPLKRADSNSRRLENLLLAWRVTSESSYRVEAARVADYMDRVLLDGRGGFLAEQTQADLVPDANGYAIHAWLMWAAASLDLGKRDFALRSLDRVWETCWIPDVGLVRRDAFGEASPRAELLDQVEMGRAFLLAARLVGRDSDATRARTLGDIVLGHFADPERGGFSAQWATTKTGKVKREKPLAVENARAALFLCELSTLTGQARYRDGARGAWTSFTKRFPKSDLVAADWAIAVRAAIEPSLPSRPQWPKPAAPALARRSMTFHTGKR</sequence>
<reference evidence="2 3" key="1">
    <citation type="journal article" date="2019" name="Nat. Microbiol.">
        <title>Mediterranean grassland soil C-N compound turnover is dependent on rainfall and depth, and is mediated by genomically divergent microorganisms.</title>
        <authorList>
            <person name="Diamond S."/>
            <person name="Andeer P.F."/>
            <person name="Li Z."/>
            <person name="Crits-Christoph A."/>
            <person name="Burstein D."/>
            <person name="Anantharaman K."/>
            <person name="Lane K.R."/>
            <person name="Thomas B.C."/>
            <person name="Pan C."/>
            <person name="Northen T.R."/>
            <person name="Banfield J.F."/>
        </authorList>
    </citation>
    <scope>NUCLEOTIDE SEQUENCE [LARGE SCALE GENOMIC DNA]</scope>
    <source>
        <strain evidence="2">WS_8</strain>
    </source>
</reference>
<protein>
    <submittedName>
        <fullName evidence="2">Uncharacterized protein</fullName>
    </submittedName>
</protein>